<evidence type="ECO:0000313" key="1">
    <source>
        <dbReference type="EMBL" id="KAB8302370.1"/>
    </source>
</evidence>
<dbReference type="EMBL" id="VIGI01000003">
    <property type="protein sequence ID" value="KAB8302370.1"/>
    <property type="molecule type" value="Genomic_DNA"/>
</dbReference>
<organism evidence="1 2">
    <name type="scientific">Monilinia laxa</name>
    <name type="common">Brown rot fungus</name>
    <name type="synonym">Sclerotinia laxa</name>
    <dbReference type="NCBI Taxonomy" id="61186"/>
    <lineage>
        <taxon>Eukaryota</taxon>
        <taxon>Fungi</taxon>
        <taxon>Dikarya</taxon>
        <taxon>Ascomycota</taxon>
        <taxon>Pezizomycotina</taxon>
        <taxon>Leotiomycetes</taxon>
        <taxon>Helotiales</taxon>
        <taxon>Sclerotiniaceae</taxon>
        <taxon>Monilinia</taxon>
    </lineage>
</organism>
<dbReference type="Proteomes" id="UP000326757">
    <property type="component" value="Unassembled WGS sequence"/>
</dbReference>
<name>A0A5N6KF17_MONLA</name>
<evidence type="ECO:0000313" key="2">
    <source>
        <dbReference type="Proteomes" id="UP000326757"/>
    </source>
</evidence>
<comment type="caution">
    <text evidence="1">The sequence shown here is derived from an EMBL/GenBank/DDBJ whole genome shotgun (WGS) entry which is preliminary data.</text>
</comment>
<reference evidence="1 2" key="1">
    <citation type="submission" date="2019-06" db="EMBL/GenBank/DDBJ databases">
        <title>Genome Sequence of the Brown Rot Fungal Pathogen Monilinia laxa.</title>
        <authorList>
            <person name="De Miccolis Angelini R.M."/>
            <person name="Landi L."/>
            <person name="Abate D."/>
            <person name="Pollastro S."/>
            <person name="Romanazzi G."/>
            <person name="Faretra F."/>
        </authorList>
    </citation>
    <scope>NUCLEOTIDE SEQUENCE [LARGE SCALE GENOMIC DNA]</scope>
    <source>
        <strain evidence="1 2">Mlax316</strain>
    </source>
</reference>
<dbReference type="AlphaFoldDB" id="A0A5N6KF17"/>
<keyword evidence="2" id="KW-1185">Reference proteome</keyword>
<sequence length="77" mass="8935">MLDCVNDELNGSVIRIKFVHSFRMSDMIMYLTIVYTRNDSPRSRFISVIFSQSIPRLTWPNSPEIVPDINSYISPPI</sequence>
<protein>
    <submittedName>
        <fullName evidence="1">Uncharacterized protein</fullName>
    </submittedName>
</protein>
<gene>
    <name evidence="1" type="ORF">EYC80_005796</name>
</gene>
<accession>A0A5N6KF17</accession>
<proteinExistence type="predicted"/>